<comment type="caution">
    <text evidence="2">The sequence shown here is derived from an EMBL/GenBank/DDBJ whole genome shotgun (WGS) entry which is preliminary data.</text>
</comment>
<dbReference type="GO" id="GO:0005930">
    <property type="term" value="C:axoneme"/>
    <property type="evidence" value="ECO:0007669"/>
    <property type="project" value="TreeGrafter"/>
</dbReference>
<feature type="non-terminal residue" evidence="2">
    <location>
        <position position="1"/>
    </location>
</feature>
<feature type="compositionally biased region" description="Polar residues" evidence="1">
    <location>
        <begin position="256"/>
        <end position="276"/>
    </location>
</feature>
<feature type="compositionally biased region" description="Basic and acidic residues" evidence="1">
    <location>
        <begin position="35"/>
        <end position="50"/>
    </location>
</feature>
<accession>A0A7L2A7N2</accession>
<organism evidence="2 3">
    <name type="scientific">Leiothrix lutea</name>
    <name type="common">Red-billed leiothrix</name>
    <name type="synonym">Sylvia lutea</name>
    <dbReference type="NCBI Taxonomy" id="36275"/>
    <lineage>
        <taxon>Eukaryota</taxon>
        <taxon>Metazoa</taxon>
        <taxon>Chordata</taxon>
        <taxon>Craniata</taxon>
        <taxon>Vertebrata</taxon>
        <taxon>Euteleostomi</taxon>
        <taxon>Archelosauria</taxon>
        <taxon>Archosauria</taxon>
        <taxon>Dinosauria</taxon>
        <taxon>Saurischia</taxon>
        <taxon>Theropoda</taxon>
        <taxon>Coelurosauria</taxon>
        <taxon>Aves</taxon>
        <taxon>Neognathae</taxon>
        <taxon>Neoaves</taxon>
        <taxon>Telluraves</taxon>
        <taxon>Australaves</taxon>
        <taxon>Passeriformes</taxon>
        <taxon>Sylvioidea</taxon>
        <taxon>Leiothrichidae</taxon>
        <taxon>Leiothrix</taxon>
    </lineage>
</organism>
<keyword evidence="3" id="KW-1185">Reference proteome</keyword>
<feature type="non-terminal residue" evidence="2">
    <location>
        <position position="358"/>
    </location>
</feature>
<dbReference type="Proteomes" id="UP000524007">
    <property type="component" value="Unassembled WGS sequence"/>
</dbReference>
<feature type="compositionally biased region" description="Basic and acidic residues" evidence="1">
    <location>
        <begin position="122"/>
        <end position="140"/>
    </location>
</feature>
<sequence>REQKQLAQKLEEEKQKEEERRKKEMKGASLGKQPAKPEKGKTKPPEKETEVPEQEETEIPEDPAAMEKDLLLRFQIYESSQQNVAQVFSYWDRVQGSMRLPAIQKANKSQPSGANKGQKTNKPQEKVEKKPEQKRGDRKSLQPSQLETQSKVPAEGAVADKHVGVPCLDIQVTDPKTMFMEVLRSRKMPTDDEMLRHLGLHPDGPPLPPAAFLSIVNYPELRLRPAKRLQLFTIAKAPDVKGSSAEGQPKMGEVASSDSSPKENQSSTQRTESVQDSSTSRSKSTLKSASIPTEFLRLKRYRWIVPAHGEVELKVHFSTQYPGKFKQTLKFELVGTQRQYKLPCCGTGLYPTISQNPR</sequence>
<dbReference type="PANTHER" id="PTHR23053:SF0">
    <property type="entry name" value="HYDROCEPHALUS-INDUCING PROTEIN HOMOLOG"/>
    <property type="match status" value="1"/>
</dbReference>
<name>A0A7L2A7N2_LEILU</name>
<evidence type="ECO:0000256" key="1">
    <source>
        <dbReference type="SAM" id="MobiDB-lite"/>
    </source>
</evidence>
<dbReference type="GO" id="GO:1904158">
    <property type="term" value="P:axonemal central apparatus assembly"/>
    <property type="evidence" value="ECO:0007669"/>
    <property type="project" value="TreeGrafter"/>
</dbReference>
<dbReference type="InterPro" id="IPR033305">
    <property type="entry name" value="Hydin-like"/>
</dbReference>
<dbReference type="GO" id="GO:0003341">
    <property type="term" value="P:cilium movement"/>
    <property type="evidence" value="ECO:0007669"/>
    <property type="project" value="TreeGrafter"/>
</dbReference>
<feature type="compositionally biased region" description="Basic and acidic residues" evidence="1">
    <location>
        <begin position="1"/>
        <end position="26"/>
    </location>
</feature>
<feature type="compositionally biased region" description="Low complexity" evidence="1">
    <location>
        <begin position="277"/>
        <end position="286"/>
    </location>
</feature>
<feature type="compositionally biased region" description="Acidic residues" evidence="1">
    <location>
        <begin position="51"/>
        <end position="61"/>
    </location>
</feature>
<proteinExistence type="predicted"/>
<feature type="region of interest" description="Disordered" evidence="1">
    <location>
        <begin position="1"/>
        <end position="66"/>
    </location>
</feature>
<gene>
    <name evidence="2" type="primary">Hydin</name>
    <name evidence="2" type="ORF">LEILUT_R15527</name>
</gene>
<dbReference type="AlphaFoldDB" id="A0A7L2A7N2"/>
<feature type="region of interest" description="Disordered" evidence="1">
    <location>
        <begin position="105"/>
        <end position="157"/>
    </location>
</feature>
<feature type="compositionally biased region" description="Polar residues" evidence="1">
    <location>
        <begin position="141"/>
        <end position="151"/>
    </location>
</feature>
<protein>
    <submittedName>
        <fullName evidence="2">HYDIN protein</fullName>
    </submittedName>
</protein>
<dbReference type="EMBL" id="VXBY01010017">
    <property type="protein sequence ID" value="NXP43145.1"/>
    <property type="molecule type" value="Genomic_DNA"/>
</dbReference>
<feature type="compositionally biased region" description="Polar residues" evidence="1">
    <location>
        <begin position="106"/>
        <end position="121"/>
    </location>
</feature>
<feature type="region of interest" description="Disordered" evidence="1">
    <location>
        <begin position="240"/>
        <end position="286"/>
    </location>
</feature>
<evidence type="ECO:0000313" key="2">
    <source>
        <dbReference type="EMBL" id="NXP43145.1"/>
    </source>
</evidence>
<dbReference type="PANTHER" id="PTHR23053">
    <property type="entry name" value="DLEC1 DELETED IN LUNG AND ESOPHAGEAL CANCER 1"/>
    <property type="match status" value="1"/>
</dbReference>
<reference evidence="2 3" key="1">
    <citation type="submission" date="2019-09" db="EMBL/GenBank/DDBJ databases">
        <title>Bird 10,000 Genomes (B10K) Project - Family phase.</title>
        <authorList>
            <person name="Zhang G."/>
        </authorList>
    </citation>
    <scope>NUCLEOTIDE SEQUENCE [LARGE SCALE GENOMIC DNA]</scope>
    <source>
        <strain evidence="2">B10K-DU-002-43</strain>
        <tissue evidence="2">Muscle</tissue>
    </source>
</reference>
<evidence type="ECO:0000313" key="3">
    <source>
        <dbReference type="Proteomes" id="UP000524007"/>
    </source>
</evidence>